<dbReference type="NCBIfam" id="TIGR04088">
    <property type="entry name" value="cognate_SipW"/>
    <property type="match status" value="1"/>
</dbReference>
<feature type="region of interest" description="Disordered" evidence="1">
    <location>
        <begin position="188"/>
        <end position="269"/>
    </location>
</feature>
<dbReference type="RefSeq" id="WP_336587158.1">
    <property type="nucleotide sequence ID" value="NZ_JBBAXC010000008.1"/>
</dbReference>
<evidence type="ECO:0000313" key="2">
    <source>
        <dbReference type="EMBL" id="MEI5907574.1"/>
    </source>
</evidence>
<feature type="compositionally biased region" description="Polar residues" evidence="1">
    <location>
        <begin position="191"/>
        <end position="212"/>
    </location>
</feature>
<feature type="compositionally biased region" description="Low complexity" evidence="1">
    <location>
        <begin position="222"/>
        <end position="236"/>
    </location>
</feature>
<sequence>MSWKQKVSIKLMAILYLSFLTTSYLVSSTNAYFNDYEQTIGSIKAGTWEVISSQWDKSSLVFTSSTEDKPDNQEIVIELCTSGNISATIKNGGSDMEGPSEYEVYYTKKGNPKKGIKIASGTIPPITSEQKTTLTQEISDPGHYKFRALQRPGHGNKENTRHDLWSSTITVICKDSDKTAHPLQSYEAEAQNDQSVESENQLEENQNFYTSEPEQKSEMTNEESNNNAETTTATTNDQQNPSIISEKQETRASNEELNHPEQTPTLEGE</sequence>
<feature type="compositionally biased region" description="Basic and acidic residues" evidence="1">
    <location>
        <begin position="246"/>
        <end position="259"/>
    </location>
</feature>
<organism evidence="2 3">
    <name type="scientific">Bacillus spongiae</name>
    <dbReference type="NCBI Taxonomy" id="2683610"/>
    <lineage>
        <taxon>Bacteria</taxon>
        <taxon>Bacillati</taxon>
        <taxon>Bacillota</taxon>
        <taxon>Bacilli</taxon>
        <taxon>Bacillales</taxon>
        <taxon>Bacillaceae</taxon>
        <taxon>Bacillus</taxon>
    </lineage>
</organism>
<name>A0ABU8HEG2_9BACI</name>
<accession>A0ABU8HEG2</accession>
<feature type="compositionally biased region" description="Polar residues" evidence="1">
    <location>
        <begin position="260"/>
        <end position="269"/>
    </location>
</feature>
<protein>
    <submittedName>
        <fullName evidence="2">Amyloid fiber anchoring/assembly protein TapA</fullName>
    </submittedName>
</protein>
<dbReference type="NCBIfam" id="TIGR04087">
    <property type="entry name" value="YqxM_for_SipW"/>
    <property type="match status" value="1"/>
</dbReference>
<keyword evidence="3" id="KW-1185">Reference proteome</keyword>
<reference evidence="2 3" key="1">
    <citation type="journal article" date="2018" name="J. Microbiol.">
        <title>Bacillus spongiae sp. nov., isolated from sponge of Jeju Island.</title>
        <authorList>
            <person name="Lee G.E."/>
            <person name="Im W.T."/>
            <person name="Park J.S."/>
        </authorList>
    </citation>
    <scope>NUCLEOTIDE SEQUENCE [LARGE SCALE GENOMIC DNA]</scope>
    <source>
        <strain evidence="2 3">135PIL107-10</strain>
    </source>
</reference>
<evidence type="ECO:0000256" key="1">
    <source>
        <dbReference type="SAM" id="MobiDB-lite"/>
    </source>
</evidence>
<comment type="caution">
    <text evidence="2">The sequence shown here is derived from an EMBL/GenBank/DDBJ whole genome shotgun (WGS) entry which is preliminary data.</text>
</comment>
<dbReference type="EMBL" id="JBBAXC010000008">
    <property type="protein sequence ID" value="MEI5907574.1"/>
    <property type="molecule type" value="Genomic_DNA"/>
</dbReference>
<evidence type="ECO:0000313" key="3">
    <source>
        <dbReference type="Proteomes" id="UP001312865"/>
    </source>
</evidence>
<gene>
    <name evidence="2" type="primary">tapA</name>
    <name evidence="2" type="ORF">WAK64_10955</name>
</gene>
<dbReference type="InterPro" id="IPR023833">
    <property type="entry name" value="Signal_pept_SipW-depend-type"/>
</dbReference>
<dbReference type="InterPro" id="IPR023848">
    <property type="entry name" value="TasA"/>
</dbReference>
<proteinExistence type="predicted"/>
<dbReference type="Proteomes" id="UP001312865">
    <property type="component" value="Unassembled WGS sequence"/>
</dbReference>